<evidence type="ECO:0000256" key="13">
    <source>
        <dbReference type="ARBA" id="ARBA00029651"/>
    </source>
</evidence>
<keyword evidence="7" id="KW-0493">Microtubule</keyword>
<keyword evidence="5" id="KW-0963">Cytoplasm</keyword>
<comment type="caution">
    <text evidence="16">The sequence shown here is derived from an EMBL/GenBank/DDBJ whole genome shotgun (WGS) entry which is preliminary data.</text>
</comment>
<evidence type="ECO:0000259" key="15">
    <source>
        <dbReference type="Pfam" id="PF16740"/>
    </source>
</evidence>
<evidence type="ECO:0000256" key="10">
    <source>
        <dbReference type="ARBA" id="ARBA00023212"/>
    </source>
</evidence>
<dbReference type="Gene3D" id="6.10.250.1380">
    <property type="match status" value="1"/>
</dbReference>
<keyword evidence="4" id="KW-0158">Chromosome</keyword>
<reference evidence="16" key="1">
    <citation type="journal article" date="2023" name="GigaByte">
        <title>Genome assembly of the bearded iris, Iris pallida Lam.</title>
        <authorList>
            <person name="Bruccoleri R.E."/>
            <person name="Oakeley E.J."/>
            <person name="Faust A.M.E."/>
            <person name="Altorfer M."/>
            <person name="Dessus-Babus S."/>
            <person name="Burckhardt D."/>
            <person name="Oertli M."/>
            <person name="Naumann U."/>
            <person name="Petersen F."/>
            <person name="Wong J."/>
        </authorList>
    </citation>
    <scope>NUCLEOTIDE SEQUENCE</scope>
    <source>
        <strain evidence="16">GSM-AAB239-AS_SAM_17_03QT</strain>
    </source>
</reference>
<evidence type="ECO:0000256" key="9">
    <source>
        <dbReference type="ARBA" id="ARBA00022838"/>
    </source>
</evidence>
<dbReference type="AlphaFoldDB" id="A0AAX6FN78"/>
<dbReference type="GO" id="GO:0000940">
    <property type="term" value="C:outer kinetochore"/>
    <property type="evidence" value="ECO:0007669"/>
    <property type="project" value="InterPro"/>
</dbReference>
<evidence type="ECO:0000256" key="14">
    <source>
        <dbReference type="SAM" id="Coils"/>
    </source>
</evidence>
<evidence type="ECO:0000256" key="6">
    <source>
        <dbReference type="ARBA" id="ARBA00022618"/>
    </source>
</evidence>
<evidence type="ECO:0000256" key="12">
    <source>
        <dbReference type="ARBA" id="ARBA00023328"/>
    </source>
</evidence>
<feature type="coiled-coil region" evidence="14">
    <location>
        <begin position="56"/>
        <end position="83"/>
    </location>
</feature>
<dbReference type="PANTHER" id="PTHR32017">
    <property type="entry name" value="SPINDLE AND KINETOCHORE-ASSOCIATED PROTEIN 2"/>
    <property type="match status" value="1"/>
</dbReference>
<dbReference type="Proteomes" id="UP001140949">
    <property type="component" value="Unassembled WGS sequence"/>
</dbReference>
<feature type="domain" description="Ska2 N-terminal" evidence="15">
    <location>
        <begin position="11"/>
        <end position="118"/>
    </location>
</feature>
<evidence type="ECO:0000313" key="16">
    <source>
        <dbReference type="EMBL" id="KAJ6817780.1"/>
    </source>
</evidence>
<evidence type="ECO:0000256" key="5">
    <source>
        <dbReference type="ARBA" id="ARBA00022490"/>
    </source>
</evidence>
<dbReference type="Pfam" id="PF16740">
    <property type="entry name" value="SKA2"/>
    <property type="match status" value="1"/>
</dbReference>
<keyword evidence="6" id="KW-0132">Cell division</keyword>
<evidence type="ECO:0000256" key="7">
    <source>
        <dbReference type="ARBA" id="ARBA00022701"/>
    </source>
</evidence>
<keyword evidence="8" id="KW-0498">Mitosis</keyword>
<dbReference type="InterPro" id="IPR042091">
    <property type="entry name" value="Ska2_N"/>
</dbReference>
<dbReference type="PANTHER" id="PTHR32017:SF3">
    <property type="entry name" value="SPINDLE AND KINETOCHORE-ASSOCIATED PROTEIN 2"/>
    <property type="match status" value="1"/>
</dbReference>
<comment type="subcellular location">
    <subcellularLocation>
        <location evidence="2">Chromosome</location>
        <location evidence="2">Centromere</location>
        <location evidence="2">Kinetochore</location>
    </subcellularLocation>
    <subcellularLocation>
        <location evidence="1">Cytoplasm</location>
        <location evidence="1">Cytoskeleton</location>
        <location evidence="1">Spindle</location>
    </subcellularLocation>
</comment>
<name>A0AAX6FN78_IRIPA</name>
<sequence>MGERRHQFQHHPATDDVMKLMLKANHDLSLVERHLRQEFQATYPDHANPCQLVARIKKIQEEMASLKETCRQLLKEKQDLIDKAGSLIGQRSSLQRLLAYCDLPLMNDSDDMIYTNFNQVIEEWADQMRTKTGDEKGKDEDINQMLFSAIVQNN</sequence>
<protein>
    <recommendedName>
        <fullName evidence="13">Protein FAM33A</fullName>
    </recommendedName>
</protein>
<evidence type="ECO:0000256" key="11">
    <source>
        <dbReference type="ARBA" id="ARBA00023306"/>
    </source>
</evidence>
<organism evidence="16 17">
    <name type="scientific">Iris pallida</name>
    <name type="common">Sweet iris</name>
    <dbReference type="NCBI Taxonomy" id="29817"/>
    <lineage>
        <taxon>Eukaryota</taxon>
        <taxon>Viridiplantae</taxon>
        <taxon>Streptophyta</taxon>
        <taxon>Embryophyta</taxon>
        <taxon>Tracheophyta</taxon>
        <taxon>Spermatophyta</taxon>
        <taxon>Magnoliopsida</taxon>
        <taxon>Liliopsida</taxon>
        <taxon>Asparagales</taxon>
        <taxon>Iridaceae</taxon>
        <taxon>Iridoideae</taxon>
        <taxon>Irideae</taxon>
        <taxon>Iris</taxon>
    </lineage>
</organism>
<evidence type="ECO:0000256" key="4">
    <source>
        <dbReference type="ARBA" id="ARBA00022454"/>
    </source>
</evidence>
<evidence type="ECO:0000256" key="2">
    <source>
        <dbReference type="ARBA" id="ARBA00004629"/>
    </source>
</evidence>
<evidence type="ECO:0000256" key="8">
    <source>
        <dbReference type="ARBA" id="ARBA00022776"/>
    </source>
</evidence>
<evidence type="ECO:0000256" key="1">
    <source>
        <dbReference type="ARBA" id="ARBA00004186"/>
    </source>
</evidence>
<dbReference type="GO" id="GO:0051301">
    <property type="term" value="P:cell division"/>
    <property type="evidence" value="ECO:0007669"/>
    <property type="project" value="UniProtKB-KW"/>
</dbReference>
<proteinExistence type="inferred from homology"/>
<keyword evidence="12" id="KW-0137">Centromere</keyword>
<keyword evidence="11" id="KW-0131">Cell cycle</keyword>
<gene>
    <name evidence="16" type="ORF">M6B38_409130</name>
</gene>
<dbReference type="GO" id="GO:0007059">
    <property type="term" value="P:chromosome segregation"/>
    <property type="evidence" value="ECO:0007669"/>
    <property type="project" value="InterPro"/>
</dbReference>
<evidence type="ECO:0000256" key="3">
    <source>
        <dbReference type="ARBA" id="ARBA00010684"/>
    </source>
</evidence>
<dbReference type="InterPro" id="IPR026762">
    <property type="entry name" value="Ska2"/>
</dbReference>
<keyword evidence="10" id="KW-0206">Cytoskeleton</keyword>
<dbReference type="GO" id="GO:0008017">
    <property type="term" value="F:microtubule binding"/>
    <property type="evidence" value="ECO:0007669"/>
    <property type="project" value="InterPro"/>
</dbReference>
<dbReference type="GO" id="GO:0005876">
    <property type="term" value="C:spindle microtubule"/>
    <property type="evidence" value="ECO:0007669"/>
    <property type="project" value="InterPro"/>
</dbReference>
<keyword evidence="17" id="KW-1185">Reference proteome</keyword>
<reference evidence="16" key="2">
    <citation type="submission" date="2023-04" db="EMBL/GenBank/DDBJ databases">
        <authorList>
            <person name="Bruccoleri R.E."/>
            <person name="Oakeley E.J."/>
            <person name="Faust A.-M."/>
            <person name="Dessus-Babus S."/>
            <person name="Altorfer M."/>
            <person name="Burckhardt D."/>
            <person name="Oertli M."/>
            <person name="Naumann U."/>
            <person name="Petersen F."/>
            <person name="Wong J."/>
        </authorList>
    </citation>
    <scope>NUCLEOTIDE SEQUENCE</scope>
    <source>
        <strain evidence="16">GSM-AAB239-AS_SAM_17_03QT</strain>
        <tissue evidence="16">Leaf</tissue>
    </source>
</reference>
<comment type="similarity">
    <text evidence="3">Belongs to the SKA2 family.</text>
</comment>
<accession>A0AAX6FN78</accession>
<evidence type="ECO:0000313" key="17">
    <source>
        <dbReference type="Proteomes" id="UP001140949"/>
    </source>
</evidence>
<keyword evidence="14" id="KW-0175">Coiled coil</keyword>
<keyword evidence="9" id="KW-0995">Kinetochore</keyword>
<dbReference type="EMBL" id="JANAVB010027598">
    <property type="protein sequence ID" value="KAJ6817780.1"/>
    <property type="molecule type" value="Genomic_DNA"/>
</dbReference>
<dbReference type="GO" id="GO:0000278">
    <property type="term" value="P:mitotic cell cycle"/>
    <property type="evidence" value="ECO:0007669"/>
    <property type="project" value="TreeGrafter"/>
</dbReference>